<gene>
    <name evidence="3" type="ORF">SAMN04489747_2887</name>
</gene>
<feature type="transmembrane region" description="Helical" evidence="2">
    <location>
        <begin position="31"/>
        <end position="56"/>
    </location>
</feature>
<evidence type="ECO:0000313" key="3">
    <source>
        <dbReference type="EMBL" id="SDE23782.1"/>
    </source>
</evidence>
<evidence type="ECO:0000313" key="4">
    <source>
        <dbReference type="Proteomes" id="UP000198546"/>
    </source>
</evidence>
<keyword evidence="2" id="KW-0472">Membrane</keyword>
<feature type="region of interest" description="Disordered" evidence="1">
    <location>
        <begin position="1"/>
        <end position="27"/>
    </location>
</feature>
<evidence type="ECO:0000256" key="2">
    <source>
        <dbReference type="SAM" id="Phobius"/>
    </source>
</evidence>
<reference evidence="3 4" key="1">
    <citation type="submission" date="2016-10" db="EMBL/GenBank/DDBJ databases">
        <authorList>
            <person name="de Groot N.N."/>
        </authorList>
    </citation>
    <scope>NUCLEOTIDE SEQUENCE [LARGE SCALE GENOMIC DNA]</scope>
    <source>
        <strain evidence="3 4">MON 2.2</strain>
    </source>
</reference>
<dbReference type="Proteomes" id="UP000198546">
    <property type="component" value="Chromosome i"/>
</dbReference>
<sequence length="123" mass="12673">MSTPQRPEPLPGGPGQDHPGGGGDPADPGRVLGILGLVTAFTCFGVVGLVVSVVAWRRSRRAGFANTVALLGIVAGAVLTLCWLVVGGFTLFTSLLLDEAMTNGCEVLGPGTHELDDVRYDCP</sequence>
<feature type="compositionally biased region" description="Gly residues" evidence="1">
    <location>
        <begin position="13"/>
        <end position="24"/>
    </location>
</feature>
<dbReference type="STRING" id="675864.SAMN04489747_2887"/>
<keyword evidence="2" id="KW-1133">Transmembrane helix</keyword>
<evidence type="ECO:0008006" key="5">
    <source>
        <dbReference type="Google" id="ProtNLM"/>
    </source>
</evidence>
<accession>A0A1G7B9Z7</accession>
<dbReference type="AlphaFoldDB" id="A0A1G7B9Z7"/>
<keyword evidence="4" id="KW-1185">Reference proteome</keyword>
<evidence type="ECO:0000256" key="1">
    <source>
        <dbReference type="SAM" id="MobiDB-lite"/>
    </source>
</evidence>
<feature type="compositionally biased region" description="Pro residues" evidence="1">
    <location>
        <begin position="1"/>
        <end position="12"/>
    </location>
</feature>
<protein>
    <recommendedName>
        <fullName evidence="5">DUF4190 domain-containing protein</fullName>
    </recommendedName>
</protein>
<keyword evidence="2" id="KW-0812">Transmembrane</keyword>
<dbReference type="EMBL" id="LT629688">
    <property type="protein sequence ID" value="SDE23782.1"/>
    <property type="molecule type" value="Genomic_DNA"/>
</dbReference>
<organism evidence="3 4">
    <name type="scientific">Auraticoccus monumenti</name>
    <dbReference type="NCBI Taxonomy" id="675864"/>
    <lineage>
        <taxon>Bacteria</taxon>
        <taxon>Bacillati</taxon>
        <taxon>Actinomycetota</taxon>
        <taxon>Actinomycetes</taxon>
        <taxon>Propionibacteriales</taxon>
        <taxon>Propionibacteriaceae</taxon>
        <taxon>Auraticoccus</taxon>
    </lineage>
</organism>
<name>A0A1G7B9Z7_9ACTN</name>
<feature type="transmembrane region" description="Helical" evidence="2">
    <location>
        <begin position="68"/>
        <end position="92"/>
    </location>
</feature>
<proteinExistence type="predicted"/>